<evidence type="ECO:0000256" key="1">
    <source>
        <dbReference type="ARBA" id="ARBA00006226"/>
    </source>
</evidence>
<dbReference type="Gene3D" id="3.30.2310.20">
    <property type="entry name" value="RelE-like"/>
    <property type="match status" value="1"/>
</dbReference>
<evidence type="ECO:0000313" key="3">
    <source>
        <dbReference type="EMBL" id="MCF4143070.1"/>
    </source>
</evidence>
<accession>A0ABS9EPH5</accession>
<dbReference type="Pfam" id="PF05016">
    <property type="entry name" value="ParE_toxin"/>
    <property type="match status" value="1"/>
</dbReference>
<name>A0ABS9EPH5_9BACT</name>
<reference evidence="3 4" key="1">
    <citation type="submission" date="2022-01" db="EMBL/GenBank/DDBJ databases">
        <title>Dethiosulfovibrio faecalis sp. nov., a novel proteolytic, non-sulfur-reducing bacterium isolated from a marine aquaculture solid waste bioreactor.</title>
        <authorList>
            <person name="Grabowski S."/>
            <person name="Apolinario E."/>
            <person name="Schneider N."/>
            <person name="Marshall C.W."/>
            <person name="Sowers K.R."/>
        </authorList>
    </citation>
    <scope>NUCLEOTIDE SEQUENCE [LARGE SCALE GENOMIC DNA]</scope>
    <source>
        <strain evidence="3 4">DSM 12537</strain>
    </source>
</reference>
<proteinExistence type="inferred from homology"/>
<protein>
    <submittedName>
        <fullName evidence="3">Type II toxin-antitoxin system RelE/ParE family toxin</fullName>
    </submittedName>
</protein>
<dbReference type="InterPro" id="IPR007712">
    <property type="entry name" value="RelE/ParE_toxin"/>
</dbReference>
<dbReference type="InterPro" id="IPR035093">
    <property type="entry name" value="RelE/ParE_toxin_dom_sf"/>
</dbReference>
<gene>
    <name evidence="3" type="ORF">L2W38_09630</name>
</gene>
<dbReference type="EMBL" id="JAKGUD010000010">
    <property type="protein sequence ID" value="MCF4143070.1"/>
    <property type="molecule type" value="Genomic_DNA"/>
</dbReference>
<comment type="similarity">
    <text evidence="1">Belongs to the RelE toxin family.</text>
</comment>
<dbReference type="PANTHER" id="PTHR35601">
    <property type="entry name" value="TOXIN RELE"/>
    <property type="match status" value="1"/>
</dbReference>
<sequence>MTWTIEYDVAAVKGLKNVGKLGYYWRYRVGDYRLICSIEDSKVTILVVLIDHRGDVYKKG</sequence>
<organism evidence="3 4">
    <name type="scientific">Dethiosulfovibrio marinus</name>
    <dbReference type="NCBI Taxonomy" id="133532"/>
    <lineage>
        <taxon>Bacteria</taxon>
        <taxon>Thermotogati</taxon>
        <taxon>Synergistota</taxon>
        <taxon>Synergistia</taxon>
        <taxon>Synergistales</taxon>
        <taxon>Dethiosulfovibrionaceae</taxon>
        <taxon>Dethiosulfovibrio</taxon>
    </lineage>
</organism>
<comment type="caution">
    <text evidence="3">The sequence shown here is derived from an EMBL/GenBank/DDBJ whole genome shotgun (WGS) entry which is preliminary data.</text>
</comment>
<evidence type="ECO:0000313" key="4">
    <source>
        <dbReference type="Proteomes" id="UP001200430"/>
    </source>
</evidence>
<dbReference type="SUPFAM" id="SSF143011">
    <property type="entry name" value="RelE-like"/>
    <property type="match status" value="1"/>
</dbReference>
<keyword evidence="2" id="KW-1277">Toxin-antitoxin system</keyword>
<dbReference type="RefSeq" id="WP_236099777.1">
    <property type="nucleotide sequence ID" value="NZ_JAKGUD010000010.1"/>
</dbReference>
<dbReference type="PANTHER" id="PTHR35601:SF1">
    <property type="entry name" value="TOXIN RELE"/>
    <property type="match status" value="1"/>
</dbReference>
<evidence type="ECO:0000256" key="2">
    <source>
        <dbReference type="ARBA" id="ARBA00022649"/>
    </source>
</evidence>
<dbReference type="Proteomes" id="UP001200430">
    <property type="component" value="Unassembled WGS sequence"/>
</dbReference>
<keyword evidence="4" id="KW-1185">Reference proteome</keyword>